<gene>
    <name evidence="2" type="ORF">J8273_6947</name>
</gene>
<dbReference type="Proteomes" id="UP000717585">
    <property type="component" value="Unassembled WGS sequence"/>
</dbReference>
<evidence type="ECO:0000313" key="3">
    <source>
        <dbReference type="Proteomes" id="UP000717585"/>
    </source>
</evidence>
<organism evidence="2 3">
    <name type="scientific">Carpediemonas membranifera</name>
    <dbReference type="NCBI Taxonomy" id="201153"/>
    <lineage>
        <taxon>Eukaryota</taxon>
        <taxon>Metamonada</taxon>
        <taxon>Carpediemonas-like organisms</taxon>
        <taxon>Carpediemonas</taxon>
    </lineage>
</organism>
<accession>A0A8J6B104</accession>
<keyword evidence="3" id="KW-1185">Reference proteome</keyword>
<keyword evidence="1" id="KW-0472">Membrane</keyword>
<comment type="caution">
    <text evidence="2">The sequence shown here is derived from an EMBL/GenBank/DDBJ whole genome shotgun (WGS) entry which is preliminary data.</text>
</comment>
<name>A0A8J6B104_9EUKA</name>
<protein>
    <submittedName>
        <fullName evidence="2">Zinc knuckle</fullName>
    </submittedName>
</protein>
<dbReference type="AlphaFoldDB" id="A0A8J6B104"/>
<keyword evidence="1" id="KW-0812">Transmembrane</keyword>
<dbReference type="EMBL" id="JAHDYR010000062">
    <property type="protein sequence ID" value="KAG9390707.1"/>
    <property type="molecule type" value="Genomic_DNA"/>
</dbReference>
<feature type="transmembrane region" description="Helical" evidence="1">
    <location>
        <begin position="607"/>
        <end position="626"/>
    </location>
</feature>
<evidence type="ECO:0000256" key="1">
    <source>
        <dbReference type="SAM" id="Phobius"/>
    </source>
</evidence>
<reference evidence="2" key="1">
    <citation type="submission" date="2021-05" db="EMBL/GenBank/DDBJ databases">
        <title>A free-living protist that lacks canonical eukaryotic 1 DNA replication and segregation systems.</title>
        <authorList>
            <person name="Salas-Leiva D.E."/>
            <person name="Tromer E.C."/>
            <person name="Curtis B.A."/>
            <person name="Jerlstrom-Hultqvist J."/>
            <person name="Kolisko M."/>
            <person name="Yi Z."/>
            <person name="Salas-Leiva J.S."/>
            <person name="Gallot-Lavallee L."/>
            <person name="Kops G.J.P.L."/>
            <person name="Archibald J.M."/>
            <person name="Simpson A.G.B."/>
            <person name="Roger A.J."/>
        </authorList>
    </citation>
    <scope>NUCLEOTIDE SEQUENCE</scope>
    <source>
        <strain evidence="2">BICM</strain>
    </source>
</reference>
<proteinExistence type="predicted"/>
<evidence type="ECO:0000313" key="2">
    <source>
        <dbReference type="EMBL" id="KAG9390707.1"/>
    </source>
</evidence>
<sequence>MRKASIINHLMKQQAESASIRQEMNFTARDAAVLLALIILYPYFFVDTGGNVVYQHALKDYPLYTNDTTIPVHSFTPQIHTVNRVLKTRDLYINVTASTPLSGANVVIPSTRAVELLPLTPILMYSADTSGSSYMNAYTSHNAEEMTDVLETIPEIWRSHLATIVSENRAILPVDVKGDLAAFTMGKAAGLTNTGNVPTTHFAVLTDDLELALSDPIVALKDTHSIMWAADVSSFLFCANRGFTSQEEICPFQSMEHTHVALTSDSILVAVTGRTAKAPEAKTIFIHRLQTNKTAAPPAPMERWARPVSVNYDHATSGPMTLVFGQTPKPYLLLQRYLTSKGVEAQRSPHSDRHALQVARLQHAETLGEDASVLTVPQDRWGPADTVVYRGEDTITFVDLDTGSVLACFVVSPSVTLFSGRLGGVTAFYQTVEKDVYQKSMLHGHAVAVDQDGARLMWSVPLHSTGEVVNYQYVTQPAPTPDPAQTIPQIIGNHVAFLSWDGIRTYKADRSARPSWTWLTTPSKGAEMSVHSTGSDPVLAWTDEAHIRMLGRKGDLQLETHLPAGSNRRVSVGLLDGADSVTVFTDIDGRTMMDVWVRVPGSKLATAAKGLVLGVAAVGVVFGLRISTKAKLRRG</sequence>
<feature type="transmembrane region" description="Helical" evidence="1">
    <location>
        <begin position="26"/>
        <end position="46"/>
    </location>
</feature>
<keyword evidence="1" id="KW-1133">Transmembrane helix</keyword>